<dbReference type="PROSITE" id="PS00135">
    <property type="entry name" value="TRYPSIN_SER"/>
    <property type="match status" value="1"/>
</dbReference>
<dbReference type="InterPro" id="IPR043504">
    <property type="entry name" value="Peptidase_S1_PA_chymotrypsin"/>
</dbReference>
<dbReference type="RefSeq" id="WP_141636558.1">
    <property type="nucleotide sequence ID" value="NZ_VIGB01000003.1"/>
</dbReference>
<accession>A0A540WAY0</accession>
<evidence type="ECO:0000256" key="1">
    <source>
        <dbReference type="SAM" id="MobiDB-lite"/>
    </source>
</evidence>
<reference evidence="3 4" key="1">
    <citation type="submission" date="2019-06" db="EMBL/GenBank/DDBJ databases">
        <title>Description of Kitasatospora acidophila sp. nov. isolated from pine grove soil, and reclassification of Streptomyces novaecaesareae to Kitasatospora novaeceasareae comb. nov.</title>
        <authorList>
            <person name="Kim M.J."/>
        </authorList>
    </citation>
    <scope>NUCLEOTIDE SEQUENCE [LARGE SCALE GENOMIC DNA]</scope>
    <source>
        <strain evidence="3 4">MMS16-CNU292</strain>
    </source>
</reference>
<dbReference type="GO" id="GO:0004252">
    <property type="term" value="F:serine-type endopeptidase activity"/>
    <property type="evidence" value="ECO:0007669"/>
    <property type="project" value="InterPro"/>
</dbReference>
<dbReference type="CDD" id="cd21112">
    <property type="entry name" value="alphaLP-like"/>
    <property type="match status" value="1"/>
</dbReference>
<dbReference type="InterPro" id="IPR033116">
    <property type="entry name" value="TRYPSIN_SER"/>
</dbReference>
<name>A0A540WAY0_9ACTN</name>
<evidence type="ECO:0000259" key="2">
    <source>
        <dbReference type="Pfam" id="PF00089"/>
    </source>
</evidence>
<dbReference type="InterPro" id="IPR001254">
    <property type="entry name" value="Trypsin_dom"/>
</dbReference>
<dbReference type="Proteomes" id="UP000319103">
    <property type="component" value="Unassembled WGS sequence"/>
</dbReference>
<gene>
    <name evidence="3" type="ORF">E6W39_32695</name>
</gene>
<sequence length="404" mass="42504">MSNQEKLDKVVDQITGGRSESDRAQIPGFTEVEVDPAHMHIRLHWKGAVPAPVAAVLAKLPTGISAEVVPAKYSKAELHAARDKLMPNGKQNDLASKVTPAATRITSIAPAVDGSGLDVTYDEDRGQGKFDARDALSSATRQDKTREVQATTEGITGVDTHVRYQLLSIDASATREADAAPWQGGAGLKTFAGTICSTGFAVTRKSDGKKLITTAYHCGDKGNFYTWGGSQAFVGTAKSENESATDDVTGLDPGNSPSGNRVYDGPWNATNGYSKPVSGWGSNNVGDQVCTSGANSGAHCGLSIRQTDISVTGENGITRPDVDFAYSNGIAAGNGDSGGPVFTGSNGWTKDQARGVITALDNTMDCGGFTTADAWQRKPWCFHGVYYVPIGIILHDKGWTINTG</sequence>
<comment type="caution">
    <text evidence="3">The sequence shown here is derived from an EMBL/GenBank/DDBJ whole genome shotgun (WGS) entry which is preliminary data.</text>
</comment>
<dbReference type="Pfam" id="PF00089">
    <property type="entry name" value="Trypsin"/>
    <property type="match status" value="1"/>
</dbReference>
<dbReference type="AlphaFoldDB" id="A0A540WAY0"/>
<dbReference type="SUPFAM" id="SSF50494">
    <property type="entry name" value="Trypsin-like serine proteases"/>
    <property type="match status" value="1"/>
</dbReference>
<proteinExistence type="predicted"/>
<dbReference type="OrthoDB" id="4413809at2"/>
<evidence type="ECO:0000313" key="4">
    <source>
        <dbReference type="Proteomes" id="UP000319103"/>
    </source>
</evidence>
<dbReference type="GO" id="GO:0006508">
    <property type="term" value="P:proteolysis"/>
    <property type="evidence" value="ECO:0007669"/>
    <property type="project" value="InterPro"/>
</dbReference>
<feature type="region of interest" description="Disordered" evidence="1">
    <location>
        <begin position="240"/>
        <end position="262"/>
    </location>
</feature>
<keyword evidence="4" id="KW-1185">Reference proteome</keyword>
<feature type="domain" description="Peptidase S1" evidence="2">
    <location>
        <begin position="177"/>
        <end position="360"/>
    </location>
</feature>
<dbReference type="EMBL" id="VIGB01000003">
    <property type="protein sequence ID" value="TQF06112.1"/>
    <property type="molecule type" value="Genomic_DNA"/>
</dbReference>
<protein>
    <submittedName>
        <fullName evidence="3">S1 family peptidase</fullName>
    </submittedName>
</protein>
<evidence type="ECO:0000313" key="3">
    <source>
        <dbReference type="EMBL" id="TQF06112.1"/>
    </source>
</evidence>
<dbReference type="Gene3D" id="2.40.10.10">
    <property type="entry name" value="Trypsin-like serine proteases"/>
    <property type="match status" value="2"/>
</dbReference>
<organism evidence="3 4">
    <name type="scientific">Kitasatospora acidiphila</name>
    <dbReference type="NCBI Taxonomy" id="2567942"/>
    <lineage>
        <taxon>Bacteria</taxon>
        <taxon>Bacillati</taxon>
        <taxon>Actinomycetota</taxon>
        <taxon>Actinomycetes</taxon>
        <taxon>Kitasatosporales</taxon>
        <taxon>Streptomycetaceae</taxon>
        <taxon>Kitasatospora</taxon>
    </lineage>
</organism>
<dbReference type="InterPro" id="IPR009003">
    <property type="entry name" value="Peptidase_S1_PA"/>
</dbReference>